<name>A0A0A2M0S8_9FLAO</name>
<reference evidence="1 2" key="1">
    <citation type="submission" date="2013-09" db="EMBL/GenBank/DDBJ databases">
        <authorList>
            <person name="Zeng Z."/>
            <person name="Chen C."/>
        </authorList>
    </citation>
    <scope>NUCLEOTIDE SEQUENCE [LARGE SCALE GENOMIC DNA]</scope>
    <source>
        <strain evidence="1 2">WB 3.3-2</strain>
    </source>
</reference>
<dbReference type="AlphaFoldDB" id="A0A0A2M0S8"/>
<protein>
    <submittedName>
        <fullName evidence="1">Uncharacterized protein</fullName>
    </submittedName>
</protein>
<dbReference type="Proteomes" id="UP000030152">
    <property type="component" value="Unassembled WGS sequence"/>
</dbReference>
<evidence type="ECO:0000313" key="1">
    <source>
        <dbReference type="EMBL" id="KGO85166.1"/>
    </source>
</evidence>
<dbReference type="eggNOG" id="ENOG5032YX8">
    <property type="taxonomic scope" value="Bacteria"/>
</dbReference>
<dbReference type="EMBL" id="JRLX01000026">
    <property type="protein sequence ID" value="KGO85166.1"/>
    <property type="molecule type" value="Genomic_DNA"/>
</dbReference>
<proteinExistence type="predicted"/>
<dbReference type="RefSeq" id="WP_026299999.1">
    <property type="nucleotide sequence ID" value="NZ_JRLX01000026.1"/>
</dbReference>
<accession>A0A0A2M0S8</accession>
<gene>
    <name evidence="1" type="ORF">Q765_17520</name>
</gene>
<evidence type="ECO:0000313" key="2">
    <source>
        <dbReference type="Proteomes" id="UP000030152"/>
    </source>
</evidence>
<keyword evidence="2" id="KW-1185">Reference proteome</keyword>
<dbReference type="STRING" id="1121895.GCA_000378485_02066"/>
<sequence length="162" mass="18287">MKLASLCFLLLFINPVPELSTLRAHYVSAATSQVSADAFYKTLENINENHDNHTILAYKAASIVLLAKYESGLFSKTRLFNRGTSLLELAIKKAPDNYEARLIRLNIQDNVPWITGYTGDIKEDKAFLIKNYASQPDDLKAFTKAYIMQCDAFKAKEKIAFN</sequence>
<dbReference type="OrthoDB" id="663842at2"/>
<organism evidence="1 2">
    <name type="scientific">Flavobacterium rivuli WB 3.3-2 = DSM 21788</name>
    <dbReference type="NCBI Taxonomy" id="1121895"/>
    <lineage>
        <taxon>Bacteria</taxon>
        <taxon>Pseudomonadati</taxon>
        <taxon>Bacteroidota</taxon>
        <taxon>Flavobacteriia</taxon>
        <taxon>Flavobacteriales</taxon>
        <taxon>Flavobacteriaceae</taxon>
        <taxon>Flavobacterium</taxon>
    </lineage>
</organism>
<comment type="caution">
    <text evidence="1">The sequence shown here is derived from an EMBL/GenBank/DDBJ whole genome shotgun (WGS) entry which is preliminary data.</text>
</comment>